<dbReference type="GO" id="GO:0052621">
    <property type="term" value="F:diguanylate cyclase activity"/>
    <property type="evidence" value="ECO:0007669"/>
    <property type="project" value="UniProtKB-EC"/>
</dbReference>
<dbReference type="Pfam" id="PF00990">
    <property type="entry name" value="GGDEF"/>
    <property type="match status" value="1"/>
</dbReference>
<dbReference type="InterPro" id="IPR029787">
    <property type="entry name" value="Nucleotide_cyclase"/>
</dbReference>
<dbReference type="PROSITE" id="PS50887">
    <property type="entry name" value="GGDEF"/>
    <property type="match status" value="1"/>
</dbReference>
<evidence type="ECO:0000256" key="3">
    <source>
        <dbReference type="SAM" id="Phobius"/>
    </source>
</evidence>
<dbReference type="GO" id="GO:0005886">
    <property type="term" value="C:plasma membrane"/>
    <property type="evidence" value="ECO:0007669"/>
    <property type="project" value="TreeGrafter"/>
</dbReference>
<dbReference type="GO" id="GO:0043709">
    <property type="term" value="P:cell adhesion involved in single-species biofilm formation"/>
    <property type="evidence" value="ECO:0007669"/>
    <property type="project" value="TreeGrafter"/>
</dbReference>
<dbReference type="Proteomes" id="UP000276260">
    <property type="component" value="Unassembled WGS sequence"/>
</dbReference>
<dbReference type="Gene3D" id="3.30.70.270">
    <property type="match status" value="1"/>
</dbReference>
<keyword evidence="3" id="KW-1133">Transmembrane helix</keyword>
<evidence type="ECO:0000256" key="1">
    <source>
        <dbReference type="ARBA" id="ARBA00001946"/>
    </source>
</evidence>
<feature type="transmembrane region" description="Helical" evidence="3">
    <location>
        <begin position="98"/>
        <end position="116"/>
    </location>
</feature>
<feature type="transmembrane region" description="Helical" evidence="3">
    <location>
        <begin position="12"/>
        <end position="30"/>
    </location>
</feature>
<dbReference type="EMBL" id="RRCF01000002">
    <property type="protein sequence ID" value="RRJ20970.1"/>
    <property type="molecule type" value="Genomic_DNA"/>
</dbReference>
<dbReference type="NCBIfam" id="TIGR00254">
    <property type="entry name" value="GGDEF"/>
    <property type="match status" value="1"/>
</dbReference>
<organism evidence="5 6">
    <name type="scientific">Rheinheimera mesophila</name>
    <dbReference type="NCBI Taxonomy" id="1547515"/>
    <lineage>
        <taxon>Bacteria</taxon>
        <taxon>Pseudomonadati</taxon>
        <taxon>Pseudomonadota</taxon>
        <taxon>Gammaproteobacteria</taxon>
        <taxon>Chromatiales</taxon>
        <taxon>Chromatiaceae</taxon>
        <taxon>Rheinheimera</taxon>
    </lineage>
</organism>
<dbReference type="PANTHER" id="PTHR45138:SF24">
    <property type="entry name" value="DIGUANYLATE CYCLASE DGCC-RELATED"/>
    <property type="match status" value="1"/>
</dbReference>
<dbReference type="InterPro" id="IPR050469">
    <property type="entry name" value="Diguanylate_Cyclase"/>
</dbReference>
<dbReference type="PANTHER" id="PTHR45138">
    <property type="entry name" value="REGULATORY COMPONENTS OF SENSORY TRANSDUCTION SYSTEM"/>
    <property type="match status" value="1"/>
</dbReference>
<evidence type="ECO:0000313" key="6">
    <source>
        <dbReference type="Proteomes" id="UP000276260"/>
    </source>
</evidence>
<feature type="transmembrane region" description="Helical" evidence="3">
    <location>
        <begin position="42"/>
        <end position="59"/>
    </location>
</feature>
<dbReference type="RefSeq" id="WP_046518686.1">
    <property type="nucleotide sequence ID" value="NZ_LAVS01000003.1"/>
</dbReference>
<dbReference type="GO" id="GO:1902201">
    <property type="term" value="P:negative regulation of bacterial-type flagellum-dependent cell motility"/>
    <property type="evidence" value="ECO:0007669"/>
    <property type="project" value="TreeGrafter"/>
</dbReference>
<comment type="cofactor">
    <cofactor evidence="1">
        <name>Mg(2+)</name>
        <dbReference type="ChEBI" id="CHEBI:18420"/>
    </cofactor>
</comment>
<comment type="caution">
    <text evidence="5">The sequence shown here is derived from an EMBL/GenBank/DDBJ whole genome shotgun (WGS) entry which is preliminary data.</text>
</comment>
<dbReference type="OrthoDB" id="9813903at2"/>
<keyword evidence="3" id="KW-0472">Membrane</keyword>
<sequence>MNSHPDSELLISFIWLLTLIAGIAWGFMVRPLRIAPKASARFFFANLSLGSGIYLLSLQSTANNFLRWFIADLAILTSFMLIGWGIQQLFKFRATTSRDSSVLLLTALLMLVTHLYQPDTVVLGILFSVTATLFLYSASSTNFRAIQKDFGKVAACLMSAPLFVVTLIFFARTLILLWPETKADAFVATYTAEAVPLLWCYVVLTLTINIVMIGGALARLVAKIRQFAERDQLTGLWNRRAVLKKLQEMHELWQKQQQSYSLILLDLDHFKRINDSLGHDAGDAALRRCATTLSAVVRTQDLVSRYGGEEFLLLFPGVTAVELPLIAEKIRTTLAGCQLIWHNIPIELSASLGYVTVYPGAKAEHLLTLADKAMYQAKAEGRNRACLANPQ</sequence>
<feature type="domain" description="GGDEF" evidence="4">
    <location>
        <begin position="258"/>
        <end position="390"/>
    </location>
</feature>
<dbReference type="InterPro" id="IPR000160">
    <property type="entry name" value="GGDEF_dom"/>
</dbReference>
<evidence type="ECO:0000256" key="2">
    <source>
        <dbReference type="ARBA" id="ARBA00012528"/>
    </source>
</evidence>
<dbReference type="SMART" id="SM00267">
    <property type="entry name" value="GGDEF"/>
    <property type="match status" value="1"/>
</dbReference>
<proteinExistence type="predicted"/>
<accession>A0A3P3QKE8</accession>
<dbReference type="EC" id="2.7.7.65" evidence="2"/>
<feature type="transmembrane region" description="Helical" evidence="3">
    <location>
        <begin position="122"/>
        <end position="141"/>
    </location>
</feature>
<reference evidence="5 6" key="1">
    <citation type="submission" date="2018-11" db="EMBL/GenBank/DDBJ databases">
        <title>Draft genome analysis of Rheinheimera mesophila isolated from an industrial waste site.</title>
        <authorList>
            <person name="Yu Q."/>
            <person name="Qi Y."/>
            <person name="Zhang H."/>
            <person name="Lu Y."/>
            <person name="Pu J."/>
        </authorList>
    </citation>
    <scope>NUCLEOTIDE SEQUENCE [LARGE SCALE GENOMIC DNA]</scope>
    <source>
        <strain evidence="5 6">IITR13</strain>
    </source>
</reference>
<dbReference type="AlphaFoldDB" id="A0A3P3QKE8"/>
<keyword evidence="3" id="KW-0812">Transmembrane</keyword>
<keyword evidence="6" id="KW-1185">Reference proteome</keyword>
<feature type="transmembrane region" description="Helical" evidence="3">
    <location>
        <begin position="198"/>
        <end position="222"/>
    </location>
</feature>
<dbReference type="SUPFAM" id="SSF55073">
    <property type="entry name" value="Nucleotide cyclase"/>
    <property type="match status" value="1"/>
</dbReference>
<feature type="transmembrane region" description="Helical" evidence="3">
    <location>
        <begin position="153"/>
        <end position="178"/>
    </location>
</feature>
<feature type="transmembrane region" description="Helical" evidence="3">
    <location>
        <begin position="65"/>
        <end position="86"/>
    </location>
</feature>
<protein>
    <recommendedName>
        <fullName evidence="2">diguanylate cyclase</fullName>
        <ecNumber evidence="2">2.7.7.65</ecNumber>
    </recommendedName>
</protein>
<dbReference type="CDD" id="cd01949">
    <property type="entry name" value="GGDEF"/>
    <property type="match status" value="1"/>
</dbReference>
<dbReference type="InterPro" id="IPR043128">
    <property type="entry name" value="Rev_trsase/Diguanyl_cyclase"/>
</dbReference>
<dbReference type="FunFam" id="3.30.70.270:FF:000001">
    <property type="entry name" value="Diguanylate cyclase domain protein"/>
    <property type="match status" value="1"/>
</dbReference>
<name>A0A3P3QKE8_9GAMM</name>
<evidence type="ECO:0000259" key="4">
    <source>
        <dbReference type="PROSITE" id="PS50887"/>
    </source>
</evidence>
<evidence type="ECO:0000313" key="5">
    <source>
        <dbReference type="EMBL" id="RRJ20970.1"/>
    </source>
</evidence>
<gene>
    <name evidence="5" type="ORF">EIK76_08740</name>
</gene>